<dbReference type="Proteomes" id="UP000185478">
    <property type="component" value="Chromosome"/>
</dbReference>
<sequence>MVYFWLIWGFVALILCAQAAYRYFYLRPHGTSIVMRALPADGGHGWRHGVIRYNDGVLEFFQLRSLSRRPDITLQRMDTHLMSRRKPREDETHTLESFLKVLVVESGGKEYELALDLRGETAFTAWLESAPTQRLERSNAAKALRQVERYHKKHKA</sequence>
<protein>
    <recommendedName>
        <fullName evidence="3">DUF2550 domain-containing protein</fullName>
    </recommendedName>
</protein>
<keyword evidence="2" id="KW-1185">Reference proteome</keyword>
<dbReference type="AlphaFoldDB" id="A0A1L7CFG1"/>
<evidence type="ECO:0000313" key="1">
    <source>
        <dbReference type="EMBL" id="APT84564.1"/>
    </source>
</evidence>
<dbReference type="RefSeq" id="WP_075725809.1">
    <property type="nucleotide sequence ID" value="NZ_CP009245.1"/>
</dbReference>
<proteinExistence type="predicted"/>
<organism evidence="1 2">
    <name type="scientific">Corynebacterium aquilae DSM 44791</name>
    <dbReference type="NCBI Taxonomy" id="1431546"/>
    <lineage>
        <taxon>Bacteria</taxon>
        <taxon>Bacillati</taxon>
        <taxon>Actinomycetota</taxon>
        <taxon>Actinomycetes</taxon>
        <taxon>Mycobacteriales</taxon>
        <taxon>Corynebacteriaceae</taxon>
        <taxon>Corynebacterium</taxon>
    </lineage>
</organism>
<dbReference type="InterPro" id="IPR019675">
    <property type="entry name" value="DUF2550"/>
</dbReference>
<accession>A0A1L7CFG1</accession>
<dbReference type="STRING" id="1431546.CAQU_05245"/>
<evidence type="ECO:0000313" key="2">
    <source>
        <dbReference type="Proteomes" id="UP000185478"/>
    </source>
</evidence>
<dbReference type="KEGG" id="caqu:CAQU_05245"/>
<dbReference type="OrthoDB" id="4793422at2"/>
<evidence type="ECO:0008006" key="3">
    <source>
        <dbReference type="Google" id="ProtNLM"/>
    </source>
</evidence>
<dbReference type="EMBL" id="CP009245">
    <property type="protein sequence ID" value="APT84564.1"/>
    <property type="molecule type" value="Genomic_DNA"/>
</dbReference>
<dbReference type="Pfam" id="PF10739">
    <property type="entry name" value="DUF2550"/>
    <property type="match status" value="1"/>
</dbReference>
<name>A0A1L7CFG1_9CORY</name>
<gene>
    <name evidence="1" type="ORF">CAQU_05245</name>
</gene>
<reference evidence="1 2" key="1">
    <citation type="submission" date="2014-08" db="EMBL/GenBank/DDBJ databases">
        <title>Complete genome sequence of Corynebacterium aquilae S-613T(T) (=DSM 44791(T)), isolated from the choana of a healthy golden eagle.</title>
        <authorList>
            <person name="Ruckert C."/>
            <person name="Albersmeier A."/>
            <person name="Winkler A."/>
            <person name="Kalinowski J."/>
        </authorList>
    </citation>
    <scope>NUCLEOTIDE SEQUENCE [LARGE SCALE GENOMIC DNA]</scope>
    <source>
        <strain evidence="1 2">S-613</strain>
    </source>
</reference>